<sequence>MAISTPKLLHRPQNHNTKDR</sequence>
<organism evidence="2">
    <name type="scientific">Arundo donax</name>
    <name type="common">Giant reed</name>
    <name type="synonym">Donax arundinaceus</name>
    <dbReference type="NCBI Taxonomy" id="35708"/>
    <lineage>
        <taxon>Eukaryota</taxon>
        <taxon>Viridiplantae</taxon>
        <taxon>Streptophyta</taxon>
        <taxon>Embryophyta</taxon>
        <taxon>Tracheophyta</taxon>
        <taxon>Spermatophyta</taxon>
        <taxon>Magnoliopsida</taxon>
        <taxon>Liliopsida</taxon>
        <taxon>Poales</taxon>
        <taxon>Poaceae</taxon>
        <taxon>PACMAD clade</taxon>
        <taxon>Arundinoideae</taxon>
        <taxon>Arundineae</taxon>
        <taxon>Arundo</taxon>
    </lineage>
</organism>
<evidence type="ECO:0000256" key="1">
    <source>
        <dbReference type="SAM" id="MobiDB-lite"/>
    </source>
</evidence>
<reference evidence="2" key="2">
    <citation type="journal article" date="2015" name="Data Brief">
        <title>Shoot transcriptome of the giant reed, Arundo donax.</title>
        <authorList>
            <person name="Barrero R.A."/>
            <person name="Guerrero F.D."/>
            <person name="Moolhuijzen P."/>
            <person name="Goolsby J.A."/>
            <person name="Tidwell J."/>
            <person name="Bellgard S.E."/>
            <person name="Bellgard M.I."/>
        </authorList>
    </citation>
    <scope>NUCLEOTIDE SEQUENCE</scope>
    <source>
        <tissue evidence="2">Shoot tissue taken approximately 20 cm above the soil surface</tissue>
    </source>
</reference>
<feature type="region of interest" description="Disordered" evidence="1">
    <location>
        <begin position="1"/>
        <end position="20"/>
    </location>
</feature>
<name>A0A0A8Z9P9_ARUDO</name>
<reference evidence="2" key="1">
    <citation type="submission" date="2014-09" db="EMBL/GenBank/DDBJ databases">
        <authorList>
            <person name="Magalhaes I.L.F."/>
            <person name="Oliveira U."/>
            <person name="Santos F.R."/>
            <person name="Vidigal T.H.D.A."/>
            <person name="Brescovit A.D."/>
            <person name="Santos A.J."/>
        </authorList>
    </citation>
    <scope>NUCLEOTIDE SEQUENCE</scope>
    <source>
        <tissue evidence="2">Shoot tissue taken approximately 20 cm above the soil surface</tissue>
    </source>
</reference>
<protein>
    <submittedName>
        <fullName evidence="2">Uncharacterized protein</fullName>
    </submittedName>
</protein>
<dbReference type="AlphaFoldDB" id="A0A0A8Z9P9"/>
<dbReference type="EMBL" id="GBRH01264425">
    <property type="protein sequence ID" value="JAD33470.1"/>
    <property type="molecule type" value="Transcribed_RNA"/>
</dbReference>
<evidence type="ECO:0000313" key="2">
    <source>
        <dbReference type="EMBL" id="JAD33470.1"/>
    </source>
</evidence>
<proteinExistence type="predicted"/>
<accession>A0A0A8Z9P9</accession>